<evidence type="ECO:0000259" key="2">
    <source>
        <dbReference type="Pfam" id="PF18962"/>
    </source>
</evidence>
<dbReference type="KEGG" id="eva:EIB75_08420"/>
<reference evidence="4" key="1">
    <citation type="submission" date="2018-11" db="EMBL/GenBank/DDBJ databases">
        <title>Proposal to divide the Flavobacteriaceae and reorganize its genera based on Amino Acid Identity values calculated from whole genome sequences.</title>
        <authorList>
            <person name="Nicholson A.C."/>
            <person name="Gulvik C.A."/>
            <person name="Whitney A.M."/>
            <person name="Sheth M."/>
            <person name="Batra D."/>
            <person name="Pryor J."/>
            <person name="Bernardet J.-F."/>
            <person name="Hugo C."/>
            <person name="Kampfer P."/>
            <person name="Newman J.D."/>
            <person name="McQuiston J.R."/>
        </authorList>
    </citation>
    <scope>NUCLEOTIDE SEQUENCE [LARGE SCALE GENOMIC DNA]</scope>
    <source>
        <strain evidence="4">H6466</strain>
    </source>
</reference>
<feature type="domain" description="Secretion system C-terminal sorting" evidence="2">
    <location>
        <begin position="74"/>
        <end position="134"/>
    </location>
</feature>
<dbReference type="InterPro" id="IPR026444">
    <property type="entry name" value="Secre_tail"/>
</dbReference>
<gene>
    <name evidence="3" type="ORF">EIB75_08420</name>
</gene>
<dbReference type="Proteomes" id="UP000272316">
    <property type="component" value="Chromosome"/>
</dbReference>
<name>A0A3G8ZDH1_9FLAO</name>
<evidence type="ECO:0000256" key="1">
    <source>
        <dbReference type="ARBA" id="ARBA00022729"/>
    </source>
</evidence>
<dbReference type="AlphaFoldDB" id="A0A3G8ZDH1"/>
<keyword evidence="1" id="KW-0732">Signal</keyword>
<organism evidence="3 4">
    <name type="scientific">Epilithonimonas vandammei</name>
    <dbReference type="NCBI Taxonomy" id="2487072"/>
    <lineage>
        <taxon>Bacteria</taxon>
        <taxon>Pseudomonadati</taxon>
        <taxon>Bacteroidota</taxon>
        <taxon>Flavobacteriia</taxon>
        <taxon>Flavobacteriales</taxon>
        <taxon>Weeksellaceae</taxon>
        <taxon>Chryseobacterium group</taxon>
        <taxon>Epilithonimonas</taxon>
    </lineage>
</organism>
<sequence length="136" mass="15668">MSLTDREGIFNTGQTIYIKDKYLSKSFNISEAPYTFYKNSGQYEDRFEIIYKPLVTLAADNSGKNGILIYKDNENFIVKSENNLDEVSVYDTVGRLIYITKNAKKEVLINKNNLPEGMYIIKAISRNTTMTKKVLR</sequence>
<evidence type="ECO:0000313" key="3">
    <source>
        <dbReference type="EMBL" id="AZI55268.1"/>
    </source>
</evidence>
<dbReference type="NCBIfam" id="TIGR04183">
    <property type="entry name" value="Por_Secre_tail"/>
    <property type="match status" value="1"/>
</dbReference>
<evidence type="ECO:0000313" key="4">
    <source>
        <dbReference type="Proteomes" id="UP000272316"/>
    </source>
</evidence>
<dbReference type="NCBIfam" id="NF033708">
    <property type="entry name" value="T9SS_Cterm_ChiA"/>
    <property type="match status" value="1"/>
</dbReference>
<dbReference type="Pfam" id="PF18962">
    <property type="entry name" value="Por_Secre_tail"/>
    <property type="match status" value="1"/>
</dbReference>
<proteinExistence type="predicted"/>
<protein>
    <submittedName>
        <fullName evidence="3">T9SS C-terminal target domain-containing protein</fullName>
    </submittedName>
</protein>
<dbReference type="EMBL" id="CP034160">
    <property type="protein sequence ID" value="AZI55268.1"/>
    <property type="molecule type" value="Genomic_DNA"/>
</dbReference>
<accession>A0A3G8ZDH1</accession>